<evidence type="ECO:0000256" key="1">
    <source>
        <dbReference type="SAM" id="MobiDB-lite"/>
    </source>
</evidence>
<keyword evidence="3" id="KW-1185">Reference proteome</keyword>
<dbReference type="Proteomes" id="UP001180081">
    <property type="component" value="Unassembled WGS sequence"/>
</dbReference>
<protein>
    <submittedName>
        <fullName evidence="2">DUF4419 domain-containing protein</fullName>
    </submittedName>
</protein>
<evidence type="ECO:0000313" key="3">
    <source>
        <dbReference type="Proteomes" id="UP001180081"/>
    </source>
</evidence>
<accession>A0ABT8B6Z9</accession>
<dbReference type="EMBL" id="JAUFPU010000018">
    <property type="protein sequence ID" value="MDN3578048.1"/>
    <property type="molecule type" value="Genomic_DNA"/>
</dbReference>
<dbReference type="PANTHER" id="PTHR31252:SF11">
    <property type="entry name" value="DUF4419 DOMAIN-CONTAINING PROTEIN"/>
    <property type="match status" value="1"/>
</dbReference>
<organism evidence="2 3">
    <name type="scientific">Chitinimonas viridis</name>
    <dbReference type="NCBI Taxonomy" id="664880"/>
    <lineage>
        <taxon>Bacteria</taxon>
        <taxon>Pseudomonadati</taxon>
        <taxon>Pseudomonadota</taxon>
        <taxon>Betaproteobacteria</taxon>
        <taxon>Neisseriales</taxon>
        <taxon>Chitinibacteraceae</taxon>
        <taxon>Chitinimonas</taxon>
    </lineage>
</organism>
<feature type="region of interest" description="Disordered" evidence="1">
    <location>
        <begin position="360"/>
        <end position="390"/>
    </location>
</feature>
<dbReference type="PANTHER" id="PTHR31252">
    <property type="entry name" value="DUF4419 DOMAIN-CONTAINING PROTEIN"/>
    <property type="match status" value="1"/>
</dbReference>
<evidence type="ECO:0000313" key="2">
    <source>
        <dbReference type="EMBL" id="MDN3578048.1"/>
    </source>
</evidence>
<reference evidence="2" key="2">
    <citation type="submission" date="2023-06" db="EMBL/GenBank/DDBJ databases">
        <authorList>
            <person name="Lucena T."/>
            <person name="Sun Q."/>
        </authorList>
    </citation>
    <scope>NUCLEOTIDE SEQUENCE</scope>
    <source>
        <strain evidence="2">CECT 7703</strain>
    </source>
</reference>
<comment type="caution">
    <text evidence="2">The sequence shown here is derived from an EMBL/GenBank/DDBJ whole genome shotgun (WGS) entry which is preliminary data.</text>
</comment>
<reference evidence="2" key="1">
    <citation type="journal article" date="2014" name="Int. J. Syst. Evol. Microbiol.">
        <title>Complete genome of a new Firmicutes species belonging to the dominant human colonic microbiota ('Ruminococcus bicirculans') reveals two chromosomes and a selective capacity to utilize plant glucans.</title>
        <authorList>
            <consortium name="NISC Comparative Sequencing Program"/>
            <person name="Wegmann U."/>
            <person name="Louis P."/>
            <person name="Goesmann A."/>
            <person name="Henrissat B."/>
            <person name="Duncan S.H."/>
            <person name="Flint H.J."/>
        </authorList>
    </citation>
    <scope>NUCLEOTIDE SEQUENCE</scope>
    <source>
        <strain evidence="2">CECT 7703</strain>
    </source>
</reference>
<dbReference type="Pfam" id="PF14388">
    <property type="entry name" value="DUF4419"/>
    <property type="match status" value="1"/>
</dbReference>
<gene>
    <name evidence="2" type="ORF">QWZ03_14870</name>
</gene>
<dbReference type="RefSeq" id="WP_290333437.1">
    <property type="nucleotide sequence ID" value="NZ_JAUFPU010000018.1"/>
</dbReference>
<sequence length="390" mass="43472">MTTFSLSPVERGPALELQLADTSIRNLMARPVEATGCASAWLVHCDTRHPLASAAHDAFYYHYPLIIRPDDIWFCIAQGFATHLKLNAQALRGRLVQHEGQKKLSVARPDFRLGQDNPWPEVFDAFSQQIRTEVGKPADLLAAHFSTSTQLEVAAFDICLMDGFQAYFEYELLIGCGIPEITVHGTSDDWLSMIPRLRAMAEYGLEQWVKALEPVLQQIAATASGQVDKDFWLSFFRYQSGSGPAELTGWLLTLFPYLIGDDCTEALEPNPYLANWHQRFDIANQRSSPFIDHQDIQGPCISRIPQALVSAPVRLKDQRTGEEHALRVVAGPFGVAQQPETLALYPAFGWAVVHDVPATTSRNQAEGDEPGTRGSTDEIDEVTGLWRTHR</sequence>
<dbReference type="InterPro" id="IPR025533">
    <property type="entry name" value="DUF4419"/>
</dbReference>
<name>A0ABT8B6Z9_9NEIS</name>
<proteinExistence type="predicted"/>